<comment type="caution">
    <text evidence="2">The sequence shown here is derived from an EMBL/GenBank/DDBJ whole genome shotgun (WGS) entry which is preliminary data.</text>
</comment>
<sequence>MQGPGYNKDAKVVINVSVEGSPGPVRTMVKLGCTVEQTIKLVVNKYAEEGRSPKLDHNFTFELHQSYFSLQCLDKSELIGDAVSRSFYLRKSDSGHSNNGELNSFINSASASSPAAIPPPIYFLTTFITRKLNKIVRMTRRLWKVLVCSQ</sequence>
<dbReference type="PANTHER" id="PTHR33270">
    <property type="entry name" value="BNAC05G50380D PROTEIN"/>
    <property type="match status" value="1"/>
</dbReference>
<reference evidence="2 3" key="1">
    <citation type="journal article" date="2021" name="Commun. Biol.">
        <title>The genome of Shorea leprosula (Dipterocarpaceae) highlights the ecological relevance of drought in aseasonal tropical rainforests.</title>
        <authorList>
            <person name="Ng K.K.S."/>
            <person name="Kobayashi M.J."/>
            <person name="Fawcett J.A."/>
            <person name="Hatakeyama M."/>
            <person name="Paape T."/>
            <person name="Ng C.H."/>
            <person name="Ang C.C."/>
            <person name="Tnah L.H."/>
            <person name="Lee C.T."/>
            <person name="Nishiyama T."/>
            <person name="Sese J."/>
            <person name="O'Brien M.J."/>
            <person name="Copetti D."/>
            <person name="Mohd Noor M.I."/>
            <person name="Ong R.C."/>
            <person name="Putra M."/>
            <person name="Sireger I.Z."/>
            <person name="Indrioko S."/>
            <person name="Kosugi Y."/>
            <person name="Izuno A."/>
            <person name="Isagi Y."/>
            <person name="Lee S.L."/>
            <person name="Shimizu K.K."/>
        </authorList>
    </citation>
    <scope>NUCLEOTIDE SEQUENCE [LARGE SCALE GENOMIC DNA]</scope>
    <source>
        <strain evidence="2">214</strain>
    </source>
</reference>
<keyword evidence="3" id="KW-1185">Reference proteome</keyword>
<dbReference type="AlphaFoldDB" id="A0AAV5IB89"/>
<proteinExistence type="predicted"/>
<dbReference type="InterPro" id="IPR055482">
    <property type="entry name" value="DUF7054"/>
</dbReference>
<feature type="domain" description="DUF7054" evidence="1">
    <location>
        <begin position="8"/>
        <end position="90"/>
    </location>
</feature>
<evidence type="ECO:0000259" key="1">
    <source>
        <dbReference type="Pfam" id="PF23156"/>
    </source>
</evidence>
<evidence type="ECO:0000313" key="3">
    <source>
        <dbReference type="Proteomes" id="UP001054252"/>
    </source>
</evidence>
<accession>A0AAV5IB89</accession>
<organism evidence="2 3">
    <name type="scientific">Rubroshorea leprosula</name>
    <dbReference type="NCBI Taxonomy" id="152421"/>
    <lineage>
        <taxon>Eukaryota</taxon>
        <taxon>Viridiplantae</taxon>
        <taxon>Streptophyta</taxon>
        <taxon>Embryophyta</taxon>
        <taxon>Tracheophyta</taxon>
        <taxon>Spermatophyta</taxon>
        <taxon>Magnoliopsida</taxon>
        <taxon>eudicotyledons</taxon>
        <taxon>Gunneridae</taxon>
        <taxon>Pentapetalae</taxon>
        <taxon>rosids</taxon>
        <taxon>malvids</taxon>
        <taxon>Malvales</taxon>
        <taxon>Dipterocarpaceae</taxon>
        <taxon>Rubroshorea</taxon>
    </lineage>
</organism>
<protein>
    <recommendedName>
        <fullName evidence="1">DUF7054 domain-containing protein</fullName>
    </recommendedName>
</protein>
<dbReference type="PANTHER" id="PTHR33270:SF6">
    <property type="entry name" value="OS02G0448600 PROTEIN"/>
    <property type="match status" value="1"/>
</dbReference>
<name>A0AAV5IB89_9ROSI</name>
<gene>
    <name evidence="2" type="ORF">SLEP1_g8808</name>
</gene>
<dbReference type="Pfam" id="PF23156">
    <property type="entry name" value="DUF7054"/>
    <property type="match status" value="1"/>
</dbReference>
<evidence type="ECO:0000313" key="2">
    <source>
        <dbReference type="EMBL" id="GKU95446.1"/>
    </source>
</evidence>
<dbReference type="InterPro" id="IPR040358">
    <property type="entry name" value="At4g22758-like"/>
</dbReference>
<dbReference type="EMBL" id="BPVZ01000009">
    <property type="protein sequence ID" value="GKU95446.1"/>
    <property type="molecule type" value="Genomic_DNA"/>
</dbReference>
<dbReference type="Proteomes" id="UP001054252">
    <property type="component" value="Unassembled WGS sequence"/>
</dbReference>